<dbReference type="PANTHER" id="PTHR12829:SF4">
    <property type="entry name" value="N(6)-ADENINE-SPECIFIC METHYLTRANSFERASE METTL4"/>
    <property type="match status" value="1"/>
</dbReference>
<protein>
    <recommendedName>
        <fullName evidence="5">Methyltransferase-like protein 4</fullName>
    </recommendedName>
</protein>
<comment type="similarity">
    <text evidence="1">Belongs to the MT-A70-like family.</text>
</comment>
<evidence type="ECO:0000256" key="1">
    <source>
        <dbReference type="PROSITE-ProRule" id="PRU00489"/>
    </source>
</evidence>
<dbReference type="Proteomes" id="UP000186922">
    <property type="component" value="Unassembled WGS sequence"/>
</dbReference>
<gene>
    <name evidence="3" type="primary">RvY_17510-1</name>
    <name evidence="3" type="synonym">RvY_17510.1</name>
    <name evidence="3" type="ORF">RvY_17510</name>
</gene>
<reference evidence="3 4" key="1">
    <citation type="journal article" date="2016" name="Nat. Commun.">
        <title>Extremotolerant tardigrade genome and improved radiotolerance of human cultured cells by tardigrade-unique protein.</title>
        <authorList>
            <person name="Hashimoto T."/>
            <person name="Horikawa D.D."/>
            <person name="Saito Y."/>
            <person name="Kuwahara H."/>
            <person name="Kozuka-Hata H."/>
            <person name="Shin-I T."/>
            <person name="Minakuchi Y."/>
            <person name="Ohishi K."/>
            <person name="Motoyama A."/>
            <person name="Aizu T."/>
            <person name="Enomoto A."/>
            <person name="Kondo K."/>
            <person name="Tanaka S."/>
            <person name="Hara Y."/>
            <person name="Koshikawa S."/>
            <person name="Sagara H."/>
            <person name="Miura T."/>
            <person name="Yokobori S."/>
            <person name="Miyagawa K."/>
            <person name="Suzuki Y."/>
            <person name="Kubo T."/>
            <person name="Oyama M."/>
            <person name="Kohara Y."/>
            <person name="Fujiyama A."/>
            <person name="Arakawa K."/>
            <person name="Katayama T."/>
            <person name="Toyoda A."/>
            <person name="Kunieda T."/>
        </authorList>
    </citation>
    <scope>NUCLEOTIDE SEQUENCE [LARGE SCALE GENOMIC DNA]</scope>
    <source>
        <strain evidence="3 4">YOKOZUNA-1</strain>
    </source>
</reference>
<evidence type="ECO:0000256" key="2">
    <source>
        <dbReference type="SAM" id="MobiDB-lite"/>
    </source>
</evidence>
<dbReference type="PROSITE" id="PS00092">
    <property type="entry name" value="N6_MTASE"/>
    <property type="match status" value="1"/>
</dbReference>
<dbReference type="OrthoDB" id="61116at2759"/>
<dbReference type="InterPro" id="IPR002052">
    <property type="entry name" value="DNA_methylase_N6_adenine_CS"/>
</dbReference>
<dbReference type="InterPro" id="IPR007757">
    <property type="entry name" value="MT-A70-like"/>
</dbReference>
<name>A0A1D1W2Q5_RAMVA</name>
<evidence type="ECO:0000313" key="3">
    <source>
        <dbReference type="EMBL" id="GAV07701.1"/>
    </source>
</evidence>
<dbReference type="GO" id="GO:0008168">
    <property type="term" value="F:methyltransferase activity"/>
    <property type="evidence" value="ECO:0007669"/>
    <property type="project" value="InterPro"/>
</dbReference>
<dbReference type="GO" id="GO:0032259">
    <property type="term" value="P:methylation"/>
    <property type="evidence" value="ECO:0007669"/>
    <property type="project" value="InterPro"/>
</dbReference>
<evidence type="ECO:0008006" key="5">
    <source>
        <dbReference type="Google" id="ProtNLM"/>
    </source>
</evidence>
<comment type="caution">
    <text evidence="3">The sequence shown here is derived from an EMBL/GenBank/DDBJ whole genome shotgun (WGS) entry which is preliminary data.</text>
</comment>
<organism evidence="3 4">
    <name type="scientific">Ramazzottius varieornatus</name>
    <name type="common">Water bear</name>
    <name type="synonym">Tardigrade</name>
    <dbReference type="NCBI Taxonomy" id="947166"/>
    <lineage>
        <taxon>Eukaryota</taxon>
        <taxon>Metazoa</taxon>
        <taxon>Ecdysozoa</taxon>
        <taxon>Tardigrada</taxon>
        <taxon>Eutardigrada</taxon>
        <taxon>Parachela</taxon>
        <taxon>Hypsibioidea</taxon>
        <taxon>Ramazzottiidae</taxon>
        <taxon>Ramazzottius</taxon>
    </lineage>
</organism>
<keyword evidence="4" id="KW-1185">Reference proteome</keyword>
<dbReference type="Pfam" id="PF05063">
    <property type="entry name" value="MT-A70"/>
    <property type="match status" value="1"/>
</dbReference>
<dbReference type="GO" id="GO:0003676">
    <property type="term" value="F:nucleic acid binding"/>
    <property type="evidence" value="ECO:0007669"/>
    <property type="project" value="InterPro"/>
</dbReference>
<dbReference type="AlphaFoldDB" id="A0A1D1W2Q5"/>
<dbReference type="PROSITE" id="PS51143">
    <property type="entry name" value="MT_A70"/>
    <property type="match status" value="1"/>
</dbReference>
<dbReference type="PANTHER" id="PTHR12829">
    <property type="entry name" value="N6-ADENOSINE-METHYLTRANSFERASE"/>
    <property type="match status" value="1"/>
</dbReference>
<sequence length="418" mass="47453">MAITLKSDGGFVLDMEQLMRTVLKDTRDFGLCHLPNYQTSLVPDTADAWIQSMQFKPAMFNLKAPFMMDSEFRARQANLTSGATPVAVQSESLFFPQPDYFENRTENITTAFDGDKAVEDAPTVSQKKRKRRRREPELNEEDGYLQSATADMVSALPNYFTNLLSKDMDNNLSYRAVSTGLLSAEKPELETGRCYDNLLSHPTIVSYGLERYIIPASCRYFSSAFSDVDCLLNDGRRYDFLVVDPPWDNKSAKRLKKYDFLPEEELLKIPFKELSCEGALLALWITNNVRTKNFVEERLLPAWGAVKEAEWTWVKVTRSGEAVCSFSSRHKKPYEKLVFARMGKRGEGVEAVADGKVMVSIPSAVHSHKPSLYEVAKMYLPERAECLELFARSLTPGWTSWGLQVLKLQNTRLYEASS</sequence>
<feature type="region of interest" description="Disordered" evidence="2">
    <location>
        <begin position="114"/>
        <end position="140"/>
    </location>
</feature>
<dbReference type="GO" id="GO:0005634">
    <property type="term" value="C:nucleus"/>
    <property type="evidence" value="ECO:0007669"/>
    <property type="project" value="TreeGrafter"/>
</dbReference>
<dbReference type="STRING" id="947166.A0A1D1W2Q5"/>
<proteinExistence type="inferred from homology"/>
<dbReference type="EMBL" id="BDGG01000015">
    <property type="protein sequence ID" value="GAV07701.1"/>
    <property type="molecule type" value="Genomic_DNA"/>
</dbReference>
<evidence type="ECO:0000313" key="4">
    <source>
        <dbReference type="Proteomes" id="UP000186922"/>
    </source>
</evidence>
<accession>A0A1D1W2Q5</accession>